<dbReference type="Proteomes" id="UP000249057">
    <property type="component" value="Unassembled WGS sequence"/>
</dbReference>
<dbReference type="EMBL" id="KZ825361">
    <property type="protein sequence ID" value="RAH43563.1"/>
    <property type="molecule type" value="Genomic_DNA"/>
</dbReference>
<proteinExistence type="predicted"/>
<evidence type="ECO:0000313" key="2">
    <source>
        <dbReference type="Proteomes" id="UP000249057"/>
    </source>
</evidence>
<protein>
    <submittedName>
        <fullName evidence="1">Uncharacterized protein</fullName>
    </submittedName>
</protein>
<name>A0ACD1G318_9EURO</name>
<organism evidence="1 2">
    <name type="scientific">Aspergillus brunneoviolaceus CBS 621.78</name>
    <dbReference type="NCBI Taxonomy" id="1450534"/>
    <lineage>
        <taxon>Eukaryota</taxon>
        <taxon>Fungi</taxon>
        <taxon>Dikarya</taxon>
        <taxon>Ascomycota</taxon>
        <taxon>Pezizomycotina</taxon>
        <taxon>Eurotiomycetes</taxon>
        <taxon>Eurotiomycetidae</taxon>
        <taxon>Eurotiales</taxon>
        <taxon>Aspergillaceae</taxon>
        <taxon>Aspergillus</taxon>
        <taxon>Aspergillus subgen. Circumdati</taxon>
    </lineage>
</organism>
<keyword evidence="2" id="KW-1185">Reference proteome</keyword>
<sequence length="79" mass="8733">MGWRRRSTMSAGKSRGLETKGSKFVLGLRSAAMVVERGLGMVCVLSVAWRFWYQVKVAVLGKRGVWVQIRGAFVSTSVV</sequence>
<gene>
    <name evidence="1" type="ORF">BO95DRAFT_204660</name>
</gene>
<evidence type="ECO:0000313" key="1">
    <source>
        <dbReference type="EMBL" id="RAH43563.1"/>
    </source>
</evidence>
<accession>A0ACD1G318</accession>
<reference evidence="1" key="1">
    <citation type="submission" date="2018-02" db="EMBL/GenBank/DDBJ databases">
        <title>The genomes of Aspergillus section Nigri reveals drivers in fungal speciation.</title>
        <authorList>
            <consortium name="DOE Joint Genome Institute"/>
            <person name="Vesth T.C."/>
            <person name="Nybo J."/>
            <person name="Theobald S."/>
            <person name="Brandl J."/>
            <person name="Frisvad J.C."/>
            <person name="Nielsen K.F."/>
            <person name="Lyhne E.K."/>
            <person name="Kogle M.E."/>
            <person name="Kuo A."/>
            <person name="Riley R."/>
            <person name="Clum A."/>
            <person name="Nolan M."/>
            <person name="Lipzen A."/>
            <person name="Salamov A."/>
            <person name="Henrissat B."/>
            <person name="Wiebenga A."/>
            <person name="De vries R.P."/>
            <person name="Grigoriev I.V."/>
            <person name="Mortensen U.H."/>
            <person name="Andersen M.R."/>
            <person name="Baker S.E."/>
        </authorList>
    </citation>
    <scope>NUCLEOTIDE SEQUENCE</scope>
    <source>
        <strain evidence="1">CBS 621.78</strain>
    </source>
</reference>